<proteinExistence type="predicted"/>
<dbReference type="AlphaFoldDB" id="A0A917V6K4"/>
<evidence type="ECO:0000256" key="1">
    <source>
        <dbReference type="ARBA" id="ARBA00022690"/>
    </source>
</evidence>
<evidence type="ECO:0000256" key="2">
    <source>
        <dbReference type="ARBA" id="ARBA00022704"/>
    </source>
</evidence>
<keyword evidence="4" id="KW-1185">Reference proteome</keyword>
<dbReference type="RefSeq" id="WP_188827989.1">
    <property type="nucleotide sequence ID" value="NZ_BMMW01000001.1"/>
</dbReference>
<sequence>MRAVGFVLVVGVVAGLAIGCAKDESGDTDITPSSLPLTTTSAVVAGPISVDESANNTTVNMVIGQRLTVRLPQNPDSLSTWVQVNEDPGTLIPDGGPQADGNATVWAFRAIQNGVTQVEFVFTAANRPPTNPDPTFSLQVQVR</sequence>
<reference evidence="3" key="1">
    <citation type="journal article" date="2014" name="Int. J. Syst. Evol. Microbiol.">
        <title>Complete genome sequence of Corynebacterium casei LMG S-19264T (=DSM 44701T), isolated from a smear-ripened cheese.</title>
        <authorList>
            <consortium name="US DOE Joint Genome Institute (JGI-PGF)"/>
            <person name="Walter F."/>
            <person name="Albersmeier A."/>
            <person name="Kalinowski J."/>
            <person name="Ruckert C."/>
        </authorList>
    </citation>
    <scope>NUCLEOTIDE SEQUENCE</scope>
    <source>
        <strain evidence="3">CGMCC 4.7278</strain>
    </source>
</reference>
<dbReference type="SUPFAM" id="SSF141066">
    <property type="entry name" value="ICP-like"/>
    <property type="match status" value="1"/>
</dbReference>
<accession>A0A917V6K4</accession>
<evidence type="ECO:0008006" key="5">
    <source>
        <dbReference type="Google" id="ProtNLM"/>
    </source>
</evidence>
<protein>
    <recommendedName>
        <fullName evidence="5">Proteinase inhibitor I42 chagasin domain-containing protein</fullName>
    </recommendedName>
</protein>
<name>A0A917V6K4_9NOCA</name>
<dbReference type="InterPro" id="IPR036331">
    <property type="entry name" value="Chagasin-like_sf"/>
</dbReference>
<gene>
    <name evidence="3" type="ORF">GCM10011591_14710</name>
</gene>
<dbReference type="Gene3D" id="2.60.40.2020">
    <property type="match status" value="1"/>
</dbReference>
<dbReference type="PROSITE" id="PS51257">
    <property type="entry name" value="PROKAR_LIPOPROTEIN"/>
    <property type="match status" value="1"/>
</dbReference>
<evidence type="ECO:0000313" key="4">
    <source>
        <dbReference type="Proteomes" id="UP000612956"/>
    </source>
</evidence>
<comment type="caution">
    <text evidence="3">The sequence shown here is derived from an EMBL/GenBank/DDBJ whole genome shotgun (WGS) entry which is preliminary data.</text>
</comment>
<keyword evidence="2" id="KW-0789">Thiol protease inhibitor</keyword>
<dbReference type="EMBL" id="BMMW01000001">
    <property type="protein sequence ID" value="GGK44221.1"/>
    <property type="molecule type" value="Genomic_DNA"/>
</dbReference>
<keyword evidence="1" id="KW-0646">Protease inhibitor</keyword>
<dbReference type="Proteomes" id="UP000612956">
    <property type="component" value="Unassembled WGS sequence"/>
</dbReference>
<organism evidence="3 4">
    <name type="scientific">Nocardia camponoti</name>
    <dbReference type="NCBI Taxonomy" id="1616106"/>
    <lineage>
        <taxon>Bacteria</taxon>
        <taxon>Bacillati</taxon>
        <taxon>Actinomycetota</taxon>
        <taxon>Actinomycetes</taxon>
        <taxon>Mycobacteriales</taxon>
        <taxon>Nocardiaceae</taxon>
        <taxon>Nocardia</taxon>
    </lineage>
</organism>
<dbReference type="GO" id="GO:0004869">
    <property type="term" value="F:cysteine-type endopeptidase inhibitor activity"/>
    <property type="evidence" value="ECO:0007669"/>
    <property type="project" value="UniProtKB-KW"/>
</dbReference>
<evidence type="ECO:0000313" key="3">
    <source>
        <dbReference type="EMBL" id="GGK44221.1"/>
    </source>
</evidence>
<reference evidence="3" key="2">
    <citation type="submission" date="2020-09" db="EMBL/GenBank/DDBJ databases">
        <authorList>
            <person name="Sun Q."/>
            <person name="Zhou Y."/>
        </authorList>
    </citation>
    <scope>NUCLEOTIDE SEQUENCE</scope>
    <source>
        <strain evidence="3">CGMCC 4.7278</strain>
    </source>
</reference>